<dbReference type="EMBL" id="JAELUP010000022">
    <property type="protein sequence ID" value="MBJ6361221.1"/>
    <property type="molecule type" value="Genomic_DNA"/>
</dbReference>
<evidence type="ECO:0000313" key="2">
    <source>
        <dbReference type="EMBL" id="MBJ6361221.1"/>
    </source>
</evidence>
<keyword evidence="3" id="KW-1185">Reference proteome</keyword>
<evidence type="ECO:0000313" key="3">
    <source>
        <dbReference type="Proteomes" id="UP000640274"/>
    </source>
</evidence>
<keyword evidence="2" id="KW-0808">Transferase</keyword>
<dbReference type="RefSeq" id="WP_199018773.1">
    <property type="nucleotide sequence ID" value="NZ_JAELUP010000022.1"/>
</dbReference>
<dbReference type="InterPro" id="IPR029063">
    <property type="entry name" value="SAM-dependent_MTases_sf"/>
</dbReference>
<proteinExistence type="predicted"/>
<feature type="domain" description="Methyltransferase type 11" evidence="1">
    <location>
        <begin position="61"/>
        <end position="155"/>
    </location>
</feature>
<dbReference type="CDD" id="cd02440">
    <property type="entry name" value="AdoMet_MTases"/>
    <property type="match status" value="1"/>
</dbReference>
<dbReference type="InterPro" id="IPR013216">
    <property type="entry name" value="Methyltransf_11"/>
</dbReference>
<keyword evidence="2" id="KW-0489">Methyltransferase</keyword>
<dbReference type="Gene3D" id="3.40.50.150">
    <property type="entry name" value="Vaccinia Virus protein VP39"/>
    <property type="match status" value="1"/>
</dbReference>
<dbReference type="AlphaFoldDB" id="A0A934J5M0"/>
<protein>
    <submittedName>
        <fullName evidence="2">Class I SAM-dependent methyltransferase</fullName>
    </submittedName>
</protein>
<dbReference type="GO" id="GO:0008757">
    <property type="term" value="F:S-adenosylmethionine-dependent methyltransferase activity"/>
    <property type="evidence" value="ECO:0007669"/>
    <property type="project" value="InterPro"/>
</dbReference>
<dbReference type="Proteomes" id="UP000640274">
    <property type="component" value="Unassembled WGS sequence"/>
</dbReference>
<organism evidence="2 3">
    <name type="scientific">Paenibacillus roseus</name>
    <dbReference type="NCBI Taxonomy" id="2798579"/>
    <lineage>
        <taxon>Bacteria</taxon>
        <taxon>Bacillati</taxon>
        <taxon>Bacillota</taxon>
        <taxon>Bacilli</taxon>
        <taxon>Bacillales</taxon>
        <taxon>Paenibacillaceae</taxon>
        <taxon>Paenibacillus</taxon>
    </lineage>
</organism>
<accession>A0A934J5M0</accession>
<sequence>MNEQSAKNKLAWEHRAYEFWNRRDGSPKDKAQQILENPKAQLKKHQLYFEQIEGKKIANLCGSNGRKAVPLSLLGADVTVFDISEENKKYALELADSANVSIQYVVTDIYDIDLEKYSGYFDMLYLEGGILHYFNDIKKLMSILFSLLKVNGVMVLSDFHPLRRCITSNSKIQYQIQQTYFDEDLHSGDVAYKHYFDEYEQQEFPDVSIRFYTLSEIINSVITSGFNLMKFDEHRGWKNENIPWEFTILASK</sequence>
<evidence type="ECO:0000259" key="1">
    <source>
        <dbReference type="Pfam" id="PF08241"/>
    </source>
</evidence>
<name>A0A934J5M0_9BACL</name>
<dbReference type="GO" id="GO:0032259">
    <property type="term" value="P:methylation"/>
    <property type="evidence" value="ECO:0007669"/>
    <property type="project" value="UniProtKB-KW"/>
</dbReference>
<dbReference type="Pfam" id="PF08241">
    <property type="entry name" value="Methyltransf_11"/>
    <property type="match status" value="1"/>
</dbReference>
<gene>
    <name evidence="2" type="ORF">JFN88_07860</name>
</gene>
<reference evidence="2" key="1">
    <citation type="submission" date="2020-12" db="EMBL/GenBank/DDBJ databases">
        <authorList>
            <person name="Huq M.A."/>
        </authorList>
    </citation>
    <scope>NUCLEOTIDE SEQUENCE</scope>
    <source>
        <strain evidence="2">MAHUQ-46</strain>
    </source>
</reference>
<dbReference type="SUPFAM" id="SSF53335">
    <property type="entry name" value="S-adenosyl-L-methionine-dependent methyltransferases"/>
    <property type="match status" value="1"/>
</dbReference>
<comment type="caution">
    <text evidence="2">The sequence shown here is derived from an EMBL/GenBank/DDBJ whole genome shotgun (WGS) entry which is preliminary data.</text>
</comment>